<dbReference type="Proteomes" id="UP001372338">
    <property type="component" value="Unassembled WGS sequence"/>
</dbReference>
<organism evidence="1 2">
    <name type="scientific">Crotalaria pallida</name>
    <name type="common">Smooth rattlebox</name>
    <name type="synonym">Crotalaria striata</name>
    <dbReference type="NCBI Taxonomy" id="3830"/>
    <lineage>
        <taxon>Eukaryota</taxon>
        <taxon>Viridiplantae</taxon>
        <taxon>Streptophyta</taxon>
        <taxon>Embryophyta</taxon>
        <taxon>Tracheophyta</taxon>
        <taxon>Spermatophyta</taxon>
        <taxon>Magnoliopsida</taxon>
        <taxon>eudicotyledons</taxon>
        <taxon>Gunneridae</taxon>
        <taxon>Pentapetalae</taxon>
        <taxon>rosids</taxon>
        <taxon>fabids</taxon>
        <taxon>Fabales</taxon>
        <taxon>Fabaceae</taxon>
        <taxon>Papilionoideae</taxon>
        <taxon>50 kb inversion clade</taxon>
        <taxon>genistoids sensu lato</taxon>
        <taxon>core genistoids</taxon>
        <taxon>Crotalarieae</taxon>
        <taxon>Crotalaria</taxon>
    </lineage>
</organism>
<dbReference type="AlphaFoldDB" id="A0AAN9F9K0"/>
<evidence type="ECO:0000313" key="2">
    <source>
        <dbReference type="Proteomes" id="UP001372338"/>
    </source>
</evidence>
<reference evidence="1 2" key="1">
    <citation type="submission" date="2024-01" db="EMBL/GenBank/DDBJ databases">
        <title>The genomes of 5 underutilized Papilionoideae crops provide insights into root nodulation and disease resistanc.</title>
        <authorList>
            <person name="Yuan L."/>
        </authorList>
    </citation>
    <scope>NUCLEOTIDE SEQUENCE [LARGE SCALE GENOMIC DNA]</scope>
    <source>
        <strain evidence="1">ZHUSHIDOU_FW_LH</strain>
        <tissue evidence="1">Leaf</tissue>
    </source>
</reference>
<name>A0AAN9F9K0_CROPI</name>
<comment type="caution">
    <text evidence="1">The sequence shown here is derived from an EMBL/GenBank/DDBJ whole genome shotgun (WGS) entry which is preliminary data.</text>
</comment>
<evidence type="ECO:0000313" key="1">
    <source>
        <dbReference type="EMBL" id="KAK7269880.1"/>
    </source>
</evidence>
<proteinExistence type="predicted"/>
<protein>
    <submittedName>
        <fullName evidence="1">Uncharacterized protein</fullName>
    </submittedName>
</protein>
<accession>A0AAN9F9K0</accession>
<keyword evidence="2" id="KW-1185">Reference proteome</keyword>
<sequence>MACALGSVHSYQVHKIIENFTFCPHFPSITQPKPVLYFLNSSYNLFVCHTHTITHSSCSQKKAFPLIHKHHN</sequence>
<dbReference type="EMBL" id="JAYWIO010000004">
    <property type="protein sequence ID" value="KAK7269880.1"/>
    <property type="molecule type" value="Genomic_DNA"/>
</dbReference>
<gene>
    <name evidence="1" type="ORF">RIF29_22662</name>
</gene>